<evidence type="ECO:0000313" key="1">
    <source>
        <dbReference type="EMBL" id="MBE5061840.1"/>
    </source>
</evidence>
<dbReference type="InterPro" id="IPR025191">
    <property type="entry name" value="DUF4125"/>
</dbReference>
<dbReference type="EMBL" id="JADCKL010000001">
    <property type="protein sequence ID" value="MBE5061840.1"/>
    <property type="molecule type" value="Genomic_DNA"/>
</dbReference>
<dbReference type="RefSeq" id="WP_226393946.1">
    <property type="nucleotide sequence ID" value="NZ_JADCKL010000001.1"/>
</dbReference>
<organism evidence="1 2">
    <name type="scientific">Claveliimonas monacensis</name>
    <dbReference type="NCBI Taxonomy" id="2779351"/>
    <lineage>
        <taxon>Bacteria</taxon>
        <taxon>Bacillati</taxon>
        <taxon>Bacillota</taxon>
        <taxon>Clostridia</taxon>
        <taxon>Lachnospirales</taxon>
        <taxon>Lachnospiraceae</taxon>
        <taxon>Claveliimonas</taxon>
    </lineage>
</organism>
<keyword evidence="2" id="KW-1185">Reference proteome</keyword>
<dbReference type="Pfam" id="PF13526">
    <property type="entry name" value="DUF4125"/>
    <property type="match status" value="1"/>
</dbReference>
<reference evidence="1 2" key="1">
    <citation type="submission" date="2020-10" db="EMBL/GenBank/DDBJ databases">
        <title>ChiBAC.</title>
        <authorList>
            <person name="Zenner C."/>
            <person name="Hitch T.C.A."/>
            <person name="Clavel T."/>
        </authorList>
    </citation>
    <scope>NUCLEOTIDE SEQUENCE [LARGE SCALE GENOMIC DNA]</scope>
    <source>
        <strain evidence="1 2">DSM 108991</strain>
    </source>
</reference>
<evidence type="ECO:0000313" key="2">
    <source>
        <dbReference type="Proteomes" id="UP000758652"/>
    </source>
</evidence>
<accession>A0ABR9RFT9</accession>
<proteinExistence type="predicted"/>
<dbReference type="Proteomes" id="UP000758652">
    <property type="component" value="Unassembled WGS sequence"/>
</dbReference>
<comment type="caution">
    <text evidence="1">The sequence shown here is derived from an EMBL/GenBank/DDBJ whole genome shotgun (WGS) entry which is preliminary data.</text>
</comment>
<gene>
    <name evidence="1" type="ORF">INF30_00965</name>
</gene>
<name>A0ABR9RFT9_9FIRM</name>
<sequence length="208" mass="24375">MLSETQKETRIQKLIETEWELFQHVHNEGGRAACQDDWNTFRIMRHCQFAMWPEKVLSSYQTDLDTAKSQGRNLITEKYARMMASTDPEEYRRLEPFLPALTSQAEEITEEILSLLMVWLEEYAEHYPALSARGRRLHSSEDTKWDTSAETYLRGELQTYSVETLQLYLEYLTSCAQKRVNVVEKSDTLMVQEYGYSSLEDAQAHLNL</sequence>
<protein>
    <submittedName>
        <fullName evidence="1">DUF4125 family protein</fullName>
    </submittedName>
</protein>